<dbReference type="InterPro" id="IPR011990">
    <property type="entry name" value="TPR-like_helical_dom_sf"/>
</dbReference>
<dbReference type="Gene3D" id="1.25.40.10">
    <property type="entry name" value="Tetratricopeptide repeat domain"/>
    <property type="match status" value="1"/>
</dbReference>
<evidence type="ECO:0000313" key="2">
    <source>
        <dbReference type="Proteomes" id="UP000639772"/>
    </source>
</evidence>
<dbReference type="OrthoDB" id="2012659at2759"/>
<dbReference type="EMBL" id="JADCNM010000010">
    <property type="protein sequence ID" value="KAG0464717.1"/>
    <property type="molecule type" value="Genomic_DNA"/>
</dbReference>
<sequence>MIEGNYQEALKVYEEMVKEEPRDFRPYLCQGIVYVLMKKMDEAGKNFKQYRKLVPKNHPYAQLFENSLSGLSASLRMNSASEEVGSVKT</sequence>
<gene>
    <name evidence="1" type="ORF">HPP92_018881</name>
</gene>
<dbReference type="SUPFAM" id="SSF48452">
    <property type="entry name" value="TPR-like"/>
    <property type="match status" value="1"/>
</dbReference>
<organism evidence="1 2">
    <name type="scientific">Vanilla planifolia</name>
    <name type="common">Vanilla</name>
    <dbReference type="NCBI Taxonomy" id="51239"/>
    <lineage>
        <taxon>Eukaryota</taxon>
        <taxon>Viridiplantae</taxon>
        <taxon>Streptophyta</taxon>
        <taxon>Embryophyta</taxon>
        <taxon>Tracheophyta</taxon>
        <taxon>Spermatophyta</taxon>
        <taxon>Magnoliopsida</taxon>
        <taxon>Liliopsida</taxon>
        <taxon>Asparagales</taxon>
        <taxon>Orchidaceae</taxon>
        <taxon>Vanilloideae</taxon>
        <taxon>Vanilleae</taxon>
        <taxon>Vanilla</taxon>
    </lineage>
</organism>
<dbReference type="AlphaFoldDB" id="A0A835Q8H1"/>
<reference evidence="1 2" key="1">
    <citation type="journal article" date="2020" name="Nat. Food">
        <title>A phased Vanilla planifolia genome enables genetic improvement of flavour and production.</title>
        <authorList>
            <person name="Hasing T."/>
            <person name="Tang H."/>
            <person name="Brym M."/>
            <person name="Khazi F."/>
            <person name="Huang T."/>
            <person name="Chambers A.H."/>
        </authorList>
    </citation>
    <scope>NUCLEOTIDE SEQUENCE [LARGE SCALE GENOMIC DNA]</scope>
    <source>
        <tissue evidence="1">Leaf</tissue>
    </source>
</reference>
<proteinExistence type="predicted"/>
<protein>
    <submittedName>
        <fullName evidence="1">Uncharacterized protein</fullName>
    </submittedName>
</protein>
<dbReference type="Proteomes" id="UP000639772">
    <property type="component" value="Chromosome 10"/>
</dbReference>
<evidence type="ECO:0000313" key="1">
    <source>
        <dbReference type="EMBL" id="KAG0464717.1"/>
    </source>
</evidence>
<comment type="caution">
    <text evidence="1">The sequence shown here is derived from an EMBL/GenBank/DDBJ whole genome shotgun (WGS) entry which is preliminary data.</text>
</comment>
<accession>A0A835Q8H1</accession>
<name>A0A835Q8H1_VANPL</name>